<keyword evidence="3" id="KW-0677">Repeat</keyword>
<evidence type="ECO:0000256" key="7">
    <source>
        <dbReference type="SAM" id="MobiDB-lite"/>
    </source>
</evidence>
<evidence type="ECO:0000313" key="8">
    <source>
        <dbReference type="EMBL" id="KAJ4483502.1"/>
    </source>
</evidence>
<dbReference type="PANTHER" id="PTHR15263:SF1">
    <property type="entry name" value="NF-KAPPA-B INHIBITOR-LIKE PROTEIN 1"/>
    <property type="match status" value="1"/>
</dbReference>
<feature type="compositionally biased region" description="Basic residues" evidence="7">
    <location>
        <begin position="17"/>
        <end position="31"/>
    </location>
</feature>
<feature type="region of interest" description="Disordered" evidence="7">
    <location>
        <begin position="1"/>
        <end position="84"/>
    </location>
</feature>
<reference evidence="8" key="1">
    <citation type="submission" date="2022-08" db="EMBL/GenBank/DDBJ databases">
        <title>A Global Phylogenomic Analysis of the Shiitake Genus Lentinula.</title>
        <authorList>
            <consortium name="DOE Joint Genome Institute"/>
            <person name="Sierra-Patev S."/>
            <person name="Min B."/>
            <person name="Naranjo-Ortiz M."/>
            <person name="Looney B."/>
            <person name="Konkel Z."/>
            <person name="Slot J.C."/>
            <person name="Sakamoto Y."/>
            <person name="Steenwyk J.L."/>
            <person name="Rokas A."/>
            <person name="Carro J."/>
            <person name="Camarero S."/>
            <person name="Ferreira P."/>
            <person name="Molpeceres G."/>
            <person name="Ruiz-Duenas F.J."/>
            <person name="Serrano A."/>
            <person name="Henrissat B."/>
            <person name="Drula E."/>
            <person name="Hughes K.W."/>
            <person name="Mata J.L."/>
            <person name="Ishikawa N.K."/>
            <person name="Vargas-Isla R."/>
            <person name="Ushijima S."/>
            <person name="Smith C.A."/>
            <person name="Ahrendt S."/>
            <person name="Andreopoulos W."/>
            <person name="He G."/>
            <person name="Labutti K."/>
            <person name="Lipzen A."/>
            <person name="Ng V."/>
            <person name="Riley R."/>
            <person name="Sandor L."/>
            <person name="Barry K."/>
            <person name="Martinez A.T."/>
            <person name="Xiao Y."/>
            <person name="Gibbons J.G."/>
            <person name="Terashima K."/>
            <person name="Grigoriev I.V."/>
            <person name="Hibbett D.S."/>
        </authorList>
    </citation>
    <scope>NUCLEOTIDE SEQUENCE</scope>
    <source>
        <strain evidence="8">JLM2183</strain>
    </source>
</reference>
<evidence type="ECO:0000256" key="4">
    <source>
        <dbReference type="ARBA" id="ARBA00023043"/>
    </source>
</evidence>
<dbReference type="EMBL" id="JAOTPV010000004">
    <property type="protein sequence ID" value="KAJ4483502.1"/>
    <property type="molecule type" value="Genomic_DNA"/>
</dbReference>
<evidence type="ECO:0000313" key="9">
    <source>
        <dbReference type="Proteomes" id="UP001150266"/>
    </source>
</evidence>
<feature type="region of interest" description="Disordered" evidence="7">
    <location>
        <begin position="308"/>
        <end position="329"/>
    </location>
</feature>
<dbReference type="GO" id="GO:0005634">
    <property type="term" value="C:nucleus"/>
    <property type="evidence" value="ECO:0007669"/>
    <property type="project" value="UniProtKB-SubCell"/>
</dbReference>
<gene>
    <name evidence="8" type="ORF">J3R30DRAFT_1791244</name>
</gene>
<evidence type="ECO:0000256" key="5">
    <source>
        <dbReference type="ARBA" id="ARBA00023242"/>
    </source>
</evidence>
<sequence>MPKLHLKRTPEEEAVRRLRKKEKKDAKRRRKEDHYNSSSSSSKRRRRTAVESSDKKYDYEDDEGDDDGDDFIGPVPGPSDYQPDYETIRSELEEIRFREKMAMAFEDDERLDSVEARFNSFAHVPMHWGGTKSSKPRINYDNDEFLAVDPMSMDDEEYAEWIRMGMYRKTHVQEIAEKERLKAERAAKRAYEKSVRAETERLEKLAAAEHRSRKQEKENQKLELLRLEYHNRWKVLLSNIHPANIADIGFHDIPWPILLAYKQKSNKISASDNPLSLGDFTRDAISTFLFTSSPFSANTSIDTDIGKTSSSSSSAFAQRPAETEMETVKKDRKEKLREALLRFHPDKFEGRLMPRVRPSERDKVAEALYIVVRVLNDLMGEG</sequence>
<evidence type="ECO:0000256" key="3">
    <source>
        <dbReference type="ARBA" id="ARBA00022737"/>
    </source>
</evidence>
<dbReference type="Proteomes" id="UP001150266">
    <property type="component" value="Unassembled WGS sequence"/>
</dbReference>
<dbReference type="PANTHER" id="PTHR15263">
    <property type="entry name" value="I-KAPPA-B-LIKE PROTEIN IKBL"/>
    <property type="match status" value="1"/>
</dbReference>
<organism evidence="8 9">
    <name type="scientific">Lentinula aciculospora</name>
    <dbReference type="NCBI Taxonomy" id="153920"/>
    <lineage>
        <taxon>Eukaryota</taxon>
        <taxon>Fungi</taxon>
        <taxon>Dikarya</taxon>
        <taxon>Basidiomycota</taxon>
        <taxon>Agaricomycotina</taxon>
        <taxon>Agaricomycetes</taxon>
        <taxon>Agaricomycetidae</taxon>
        <taxon>Agaricales</taxon>
        <taxon>Marasmiineae</taxon>
        <taxon>Omphalotaceae</taxon>
        <taxon>Lentinula</taxon>
    </lineage>
</organism>
<comment type="subcellular location">
    <subcellularLocation>
        <location evidence="1">Nucleus</location>
    </subcellularLocation>
</comment>
<evidence type="ECO:0000256" key="6">
    <source>
        <dbReference type="SAM" id="Coils"/>
    </source>
</evidence>
<keyword evidence="5" id="KW-0539">Nucleus</keyword>
<comment type="caution">
    <text evidence="8">The sequence shown here is derived from an EMBL/GenBank/DDBJ whole genome shotgun (WGS) entry which is preliminary data.</text>
</comment>
<dbReference type="GO" id="GO:0043124">
    <property type="term" value="P:negative regulation of canonical NF-kappaB signal transduction"/>
    <property type="evidence" value="ECO:0007669"/>
    <property type="project" value="InterPro"/>
</dbReference>
<keyword evidence="2" id="KW-0597">Phosphoprotein</keyword>
<name>A0A9W9AIP6_9AGAR</name>
<evidence type="ECO:0000256" key="1">
    <source>
        <dbReference type="ARBA" id="ARBA00004123"/>
    </source>
</evidence>
<feature type="coiled-coil region" evidence="6">
    <location>
        <begin position="173"/>
        <end position="227"/>
    </location>
</feature>
<keyword evidence="6" id="KW-0175">Coiled coil</keyword>
<proteinExistence type="predicted"/>
<feature type="compositionally biased region" description="Acidic residues" evidence="7">
    <location>
        <begin position="59"/>
        <end position="70"/>
    </location>
</feature>
<keyword evidence="4" id="KW-0040">ANK repeat</keyword>
<keyword evidence="9" id="KW-1185">Reference proteome</keyword>
<protein>
    <submittedName>
        <fullName evidence="8">Uncharacterized protein</fullName>
    </submittedName>
</protein>
<dbReference type="OrthoDB" id="412109at2759"/>
<evidence type="ECO:0000256" key="2">
    <source>
        <dbReference type="ARBA" id="ARBA00022553"/>
    </source>
</evidence>
<accession>A0A9W9AIP6</accession>
<feature type="compositionally biased region" description="Basic and acidic residues" evidence="7">
    <location>
        <begin position="48"/>
        <end position="58"/>
    </location>
</feature>
<dbReference type="AlphaFoldDB" id="A0A9W9AIP6"/>
<dbReference type="InterPro" id="IPR038753">
    <property type="entry name" value="NFKBIL1"/>
</dbReference>